<evidence type="ECO:0000313" key="7">
    <source>
        <dbReference type="EMBL" id="CAB5016558.1"/>
    </source>
</evidence>
<evidence type="ECO:0000313" key="8">
    <source>
        <dbReference type="EMBL" id="CAB5063771.1"/>
    </source>
</evidence>
<dbReference type="PANTHER" id="PTHR22550:SF5">
    <property type="entry name" value="LEUCINE ZIPPER PROTEIN 4"/>
    <property type="match status" value="1"/>
</dbReference>
<name>A0A6J7QFW6_9ZZZZ</name>
<protein>
    <submittedName>
        <fullName evidence="7">Unannotated protein</fullName>
    </submittedName>
</protein>
<feature type="transmembrane region" description="Helical" evidence="5">
    <location>
        <begin position="61"/>
        <end position="79"/>
    </location>
</feature>
<evidence type="ECO:0000256" key="4">
    <source>
        <dbReference type="ARBA" id="ARBA00023136"/>
    </source>
</evidence>
<reference evidence="7" key="1">
    <citation type="submission" date="2020-05" db="EMBL/GenBank/DDBJ databases">
        <authorList>
            <person name="Chiriac C."/>
            <person name="Salcher M."/>
            <person name="Ghai R."/>
            <person name="Kavagutti S V."/>
        </authorList>
    </citation>
    <scope>NUCLEOTIDE SEQUENCE</scope>
</reference>
<feature type="transmembrane region" description="Helical" evidence="5">
    <location>
        <begin position="12"/>
        <end position="29"/>
    </location>
</feature>
<feature type="transmembrane region" description="Helical" evidence="5">
    <location>
        <begin position="295"/>
        <end position="315"/>
    </location>
</feature>
<evidence type="ECO:0000256" key="1">
    <source>
        <dbReference type="ARBA" id="ARBA00022475"/>
    </source>
</evidence>
<proteinExistence type="predicted"/>
<feature type="domain" description="VWFA" evidence="6">
    <location>
        <begin position="90"/>
        <end position="279"/>
    </location>
</feature>
<evidence type="ECO:0000256" key="2">
    <source>
        <dbReference type="ARBA" id="ARBA00022692"/>
    </source>
</evidence>
<dbReference type="InterPro" id="IPR036465">
    <property type="entry name" value="vWFA_dom_sf"/>
</dbReference>
<dbReference type="PANTHER" id="PTHR22550">
    <property type="entry name" value="SPORE GERMINATION PROTEIN"/>
    <property type="match status" value="1"/>
</dbReference>
<dbReference type="InterPro" id="IPR002035">
    <property type="entry name" value="VWF_A"/>
</dbReference>
<keyword evidence="4 5" id="KW-0472">Membrane</keyword>
<keyword evidence="1" id="KW-1003">Cell membrane</keyword>
<organism evidence="7">
    <name type="scientific">freshwater metagenome</name>
    <dbReference type="NCBI Taxonomy" id="449393"/>
    <lineage>
        <taxon>unclassified sequences</taxon>
        <taxon>metagenomes</taxon>
        <taxon>ecological metagenomes</taxon>
    </lineage>
</organism>
<dbReference type="InterPro" id="IPR050768">
    <property type="entry name" value="UPF0353/GerABKA_families"/>
</dbReference>
<accession>A0A6J7QFW6</accession>
<dbReference type="SUPFAM" id="SSF53300">
    <property type="entry name" value="vWA-like"/>
    <property type="match status" value="1"/>
</dbReference>
<evidence type="ECO:0000259" key="6">
    <source>
        <dbReference type="PROSITE" id="PS50234"/>
    </source>
</evidence>
<sequence>MIALYLLEPWRLLLLVVPGLLLVFIYLSGKKRSESAVSFSALGMLEGLVEKPRRWKSSTPVGLVVVALVLGVFGFARPATNGVDAGSKAVVVLAIDVSLSMSAIDVEPSRIEVAKDAALRFVAKAPSNTLIGVVAFDSNARQIIAATDNKAAISRVVTALQPGTGTAIGEAIYAALDTISSAVDPSGGTKNAGTIILLSDGTTTTGRPDTEAAAEAQSLGVKINTIAFGTQDGTVTTPDGQVVPVPPDEQALSNIADVARGKSFTAATAKDLQAIYDSLSEAVVRKTNVHEHGDVLTMLSLLAMFAASVLSLRWFRRII</sequence>
<dbReference type="Pfam" id="PF13519">
    <property type="entry name" value="VWA_2"/>
    <property type="match status" value="1"/>
</dbReference>
<dbReference type="PROSITE" id="PS50234">
    <property type="entry name" value="VWFA"/>
    <property type="match status" value="1"/>
</dbReference>
<dbReference type="EMBL" id="CAFBPN010000022">
    <property type="protein sequence ID" value="CAB5016558.1"/>
    <property type="molecule type" value="Genomic_DNA"/>
</dbReference>
<evidence type="ECO:0000256" key="3">
    <source>
        <dbReference type="ARBA" id="ARBA00022989"/>
    </source>
</evidence>
<dbReference type="SMART" id="SM00327">
    <property type="entry name" value="VWA"/>
    <property type="match status" value="1"/>
</dbReference>
<dbReference type="AlphaFoldDB" id="A0A6J7QFW6"/>
<gene>
    <name evidence="7" type="ORF">UFOPK4098_00616</name>
    <name evidence="8" type="ORF">UFOPK4347_00640</name>
</gene>
<dbReference type="Gene3D" id="3.40.50.410">
    <property type="entry name" value="von Willebrand factor, type A domain"/>
    <property type="match status" value="1"/>
</dbReference>
<dbReference type="EMBL" id="CAFBQU010000011">
    <property type="protein sequence ID" value="CAB5063771.1"/>
    <property type="molecule type" value="Genomic_DNA"/>
</dbReference>
<keyword evidence="2 5" id="KW-0812">Transmembrane</keyword>
<evidence type="ECO:0000256" key="5">
    <source>
        <dbReference type="SAM" id="Phobius"/>
    </source>
</evidence>
<keyword evidence="3 5" id="KW-1133">Transmembrane helix</keyword>